<feature type="domain" description="Peptidase S55" evidence="1">
    <location>
        <begin position="198"/>
        <end position="426"/>
    </location>
</feature>
<evidence type="ECO:0000313" key="2">
    <source>
        <dbReference type="EMBL" id="MBU3803336.1"/>
    </source>
</evidence>
<dbReference type="InterPro" id="IPR014219">
    <property type="entry name" value="SpoIVB"/>
</dbReference>
<organism evidence="2 3">
    <name type="scientific">Candidatus Cellulosilyticum pullistercoris</name>
    <dbReference type="NCBI Taxonomy" id="2838521"/>
    <lineage>
        <taxon>Bacteria</taxon>
        <taxon>Bacillati</taxon>
        <taxon>Bacillota</taxon>
        <taxon>Clostridia</taxon>
        <taxon>Lachnospirales</taxon>
        <taxon>Cellulosilyticaceae</taxon>
        <taxon>Cellulosilyticum</taxon>
    </lineage>
</organism>
<dbReference type="SUPFAM" id="SSF50156">
    <property type="entry name" value="PDZ domain-like"/>
    <property type="match status" value="1"/>
</dbReference>
<dbReference type="InterPro" id="IPR009003">
    <property type="entry name" value="Peptidase_S1_PA"/>
</dbReference>
<gene>
    <name evidence="2" type="primary">spoIVB</name>
    <name evidence="2" type="ORF">H9872_01065</name>
</gene>
<proteinExistence type="predicted"/>
<dbReference type="AlphaFoldDB" id="A0A9E2KBD5"/>
<dbReference type="Proteomes" id="UP000824229">
    <property type="component" value="Unassembled WGS sequence"/>
</dbReference>
<dbReference type="SUPFAM" id="SSF50494">
    <property type="entry name" value="Trypsin-like serine proteases"/>
    <property type="match status" value="1"/>
</dbReference>
<dbReference type="Gene3D" id="2.30.42.10">
    <property type="match status" value="1"/>
</dbReference>
<protein>
    <submittedName>
        <fullName evidence="2">SpoIVB peptidase</fullName>
        <ecNumber evidence="2">3.4.21.116</ecNumber>
    </submittedName>
</protein>
<reference evidence="2" key="1">
    <citation type="journal article" date="2021" name="PeerJ">
        <title>Extensive microbial diversity within the chicken gut microbiome revealed by metagenomics and culture.</title>
        <authorList>
            <person name="Gilroy R."/>
            <person name="Ravi A."/>
            <person name="Getino M."/>
            <person name="Pursley I."/>
            <person name="Horton D.L."/>
            <person name="Alikhan N.F."/>
            <person name="Baker D."/>
            <person name="Gharbi K."/>
            <person name="Hall N."/>
            <person name="Watson M."/>
            <person name="Adriaenssens E.M."/>
            <person name="Foster-Nyarko E."/>
            <person name="Jarju S."/>
            <person name="Secka A."/>
            <person name="Antonio M."/>
            <person name="Oren A."/>
            <person name="Chaudhuri R.R."/>
            <person name="La Ragione R."/>
            <person name="Hildebrand F."/>
            <person name="Pallen M.J."/>
        </authorList>
    </citation>
    <scope>NUCLEOTIDE SEQUENCE</scope>
    <source>
        <strain evidence="2">B5-657</strain>
    </source>
</reference>
<dbReference type="NCBIfam" id="TIGR02860">
    <property type="entry name" value="spore_IV_B"/>
    <property type="match status" value="1"/>
</dbReference>
<name>A0A9E2KBD5_9FIRM</name>
<dbReference type="InterPro" id="IPR036034">
    <property type="entry name" value="PDZ_sf"/>
</dbReference>
<dbReference type="PROSITE" id="PS51494">
    <property type="entry name" value="SPOIVB"/>
    <property type="match status" value="1"/>
</dbReference>
<sequence>MRNKKRKHMLAWCVFLFICMLLATPFVVSNFFLPSEIKLIVGEEHLFNFDIPLKASILKDSSVIIKDAKEQFIETNTINLNKPLYVTMEEEGSTDVTLSFMGLIPLKTVSVQALPYQTLIPCGDVVGIKVDTKGVLVLGVGEFESEDHLVSPCKGIIEVGDQILACNGNKIETKEDFRNYIEASDASNLVLDILHKGEEKKVTITPCLSKSENEYKIGLWIKDSTQGIGTITYINPQNGHFGALGHGITDTQTHILTPIRTGEIMKVFITRITKGAKGMPGELSGVIDYDTSSQLGTITMNHALGIYGEVDEEFIKAQTNEPLPIAFQDEVHEGKATVMVDLTGDGIKEYEVEIQKVSKYSTEPSKGLVIKIVDKELLKLTNGIIQGMSGSPIIQDGKIIGAVTHVFVNDPTKGYGIFIENMLSNY</sequence>
<dbReference type="Pfam" id="PF05580">
    <property type="entry name" value="Peptidase_S55"/>
    <property type="match status" value="1"/>
</dbReference>
<dbReference type="GO" id="GO:0016787">
    <property type="term" value="F:hydrolase activity"/>
    <property type="evidence" value="ECO:0007669"/>
    <property type="project" value="UniProtKB-KW"/>
</dbReference>
<evidence type="ECO:0000259" key="1">
    <source>
        <dbReference type="PROSITE" id="PS51494"/>
    </source>
</evidence>
<evidence type="ECO:0000313" key="3">
    <source>
        <dbReference type="Proteomes" id="UP000824229"/>
    </source>
</evidence>
<comment type="caution">
    <text evidence="2">The sequence shown here is derived from an EMBL/GenBank/DDBJ whole genome shotgun (WGS) entry which is preliminary data.</text>
</comment>
<dbReference type="EMBL" id="JAHLFQ010000020">
    <property type="protein sequence ID" value="MBU3803336.1"/>
    <property type="molecule type" value="Genomic_DNA"/>
</dbReference>
<keyword evidence="2" id="KW-0378">Hydrolase</keyword>
<reference evidence="2" key="2">
    <citation type="submission" date="2021-04" db="EMBL/GenBank/DDBJ databases">
        <authorList>
            <person name="Gilroy R."/>
        </authorList>
    </citation>
    <scope>NUCLEOTIDE SEQUENCE</scope>
    <source>
        <strain evidence="2">B5-657</strain>
    </source>
</reference>
<accession>A0A9E2KBD5</accession>
<dbReference type="InterPro" id="IPR008763">
    <property type="entry name" value="Peptidase_S55"/>
</dbReference>
<dbReference type="EC" id="3.4.21.116" evidence="2"/>